<dbReference type="STRING" id="1504633.A0A2T7EI74"/>
<sequence length="185" mass="18772">MLHCDYPVWPMVIPSDGFFPISGNTTALLDSCGAASFAIPPGGAWSGQVIARVGCALPATVLQLQAHAYGRADVAVYGVSLSGGFNVPATETPHAFPSGSACPALGCAEDLMNPGGPAGRRVTADGASGVRCPKTLTWSGDAVDVEQLCVAPGELKVTFCPKTMVTRAAGDEPAELARAVVVADS</sequence>
<dbReference type="PROSITE" id="PS51367">
    <property type="entry name" value="THAUMATIN_2"/>
    <property type="match status" value="1"/>
</dbReference>
<evidence type="ECO:0000313" key="1">
    <source>
        <dbReference type="EMBL" id="PUZ67524.1"/>
    </source>
</evidence>
<proteinExistence type="predicted"/>
<dbReference type="InterPro" id="IPR001938">
    <property type="entry name" value="Thaumatin"/>
</dbReference>
<evidence type="ECO:0000313" key="2">
    <source>
        <dbReference type="Proteomes" id="UP000244336"/>
    </source>
</evidence>
<keyword evidence="2" id="KW-1185">Reference proteome</keyword>
<organism evidence="1 2">
    <name type="scientific">Panicum hallii var. hallii</name>
    <dbReference type="NCBI Taxonomy" id="1504633"/>
    <lineage>
        <taxon>Eukaryota</taxon>
        <taxon>Viridiplantae</taxon>
        <taxon>Streptophyta</taxon>
        <taxon>Embryophyta</taxon>
        <taxon>Tracheophyta</taxon>
        <taxon>Spermatophyta</taxon>
        <taxon>Magnoliopsida</taxon>
        <taxon>Liliopsida</taxon>
        <taxon>Poales</taxon>
        <taxon>Poaceae</taxon>
        <taxon>PACMAD clade</taxon>
        <taxon>Panicoideae</taxon>
        <taxon>Panicodae</taxon>
        <taxon>Paniceae</taxon>
        <taxon>Panicinae</taxon>
        <taxon>Panicum</taxon>
        <taxon>Panicum sect. Panicum</taxon>
    </lineage>
</organism>
<dbReference type="SMART" id="SM00205">
    <property type="entry name" value="THN"/>
    <property type="match status" value="1"/>
</dbReference>
<dbReference type="Proteomes" id="UP000244336">
    <property type="component" value="Chromosome 3"/>
</dbReference>
<dbReference type="InterPro" id="IPR037176">
    <property type="entry name" value="Osmotin/thaumatin-like_sf"/>
</dbReference>
<dbReference type="Gene3D" id="2.60.110.10">
    <property type="entry name" value="Thaumatin"/>
    <property type="match status" value="1"/>
</dbReference>
<dbReference type="AlphaFoldDB" id="A0A2T7EI74"/>
<name>A0A2T7EI74_9POAL</name>
<dbReference type="SUPFAM" id="SSF49870">
    <property type="entry name" value="Osmotin, thaumatin-like protein"/>
    <property type="match status" value="1"/>
</dbReference>
<dbReference type="EMBL" id="CM009751">
    <property type="protein sequence ID" value="PUZ67524.1"/>
    <property type="molecule type" value="Genomic_DNA"/>
</dbReference>
<gene>
    <name evidence="1" type="ORF">GQ55_3G442600</name>
</gene>
<dbReference type="Gramene" id="PUZ67524">
    <property type="protein sequence ID" value="PUZ67524"/>
    <property type="gene ID" value="GQ55_3G442600"/>
</dbReference>
<protein>
    <submittedName>
        <fullName evidence="1">Uncharacterized protein</fullName>
    </submittedName>
</protein>
<accession>A0A2T7EI74</accession>
<dbReference type="OrthoDB" id="745641at2759"/>
<reference evidence="1 2" key="1">
    <citation type="submission" date="2018-04" db="EMBL/GenBank/DDBJ databases">
        <title>WGS assembly of Panicum hallii var. hallii HAL2.</title>
        <authorList>
            <person name="Lovell J."/>
            <person name="Jenkins J."/>
            <person name="Lowry D."/>
            <person name="Mamidi S."/>
            <person name="Sreedasyam A."/>
            <person name="Weng X."/>
            <person name="Barry K."/>
            <person name="Bonette J."/>
            <person name="Campitelli B."/>
            <person name="Daum C."/>
            <person name="Gordon S."/>
            <person name="Gould B."/>
            <person name="Lipzen A."/>
            <person name="MacQueen A."/>
            <person name="Palacio-Mejia J."/>
            <person name="Plott C."/>
            <person name="Shakirov E."/>
            <person name="Shu S."/>
            <person name="Yoshinaga Y."/>
            <person name="Zane M."/>
            <person name="Rokhsar D."/>
            <person name="Grimwood J."/>
            <person name="Schmutz J."/>
            <person name="Juenger T."/>
        </authorList>
    </citation>
    <scope>NUCLEOTIDE SEQUENCE [LARGE SCALE GENOMIC DNA]</scope>
    <source>
        <strain evidence="2">cv. HAL2</strain>
    </source>
</reference>